<dbReference type="GO" id="GO:0003677">
    <property type="term" value="F:DNA binding"/>
    <property type="evidence" value="ECO:0007669"/>
    <property type="project" value="UniProtKB-KW"/>
</dbReference>
<evidence type="ECO:0000313" key="9">
    <source>
        <dbReference type="Proteomes" id="UP000550260"/>
    </source>
</evidence>
<evidence type="ECO:0000313" key="8">
    <source>
        <dbReference type="Proteomes" id="UP000233750"/>
    </source>
</evidence>
<dbReference type="PROSITE" id="PS50931">
    <property type="entry name" value="HTH_LYSR"/>
    <property type="match status" value="1"/>
</dbReference>
<reference evidence="7 8" key="1">
    <citation type="submission" date="2017-12" db="EMBL/GenBank/DDBJ databases">
        <title>Sequencing the genomes of 1000 Actinobacteria strains.</title>
        <authorList>
            <person name="Klenk H.-P."/>
        </authorList>
    </citation>
    <scope>NUCLEOTIDE SEQUENCE [LARGE SCALE GENOMIC DNA]</scope>
    <source>
        <strain evidence="7 8">DSM 45165</strain>
    </source>
</reference>
<dbReference type="FunFam" id="1.10.10.10:FF:000001">
    <property type="entry name" value="LysR family transcriptional regulator"/>
    <property type="match status" value="1"/>
</dbReference>
<evidence type="ECO:0000256" key="1">
    <source>
        <dbReference type="ARBA" id="ARBA00009437"/>
    </source>
</evidence>
<dbReference type="AlphaFoldDB" id="A0A2N3WUJ5"/>
<dbReference type="EMBL" id="PJMY01000003">
    <property type="protein sequence ID" value="PKV97541.1"/>
    <property type="molecule type" value="Genomic_DNA"/>
</dbReference>
<dbReference type="Proteomes" id="UP000233750">
    <property type="component" value="Unassembled WGS sequence"/>
</dbReference>
<sequence length="314" mass="34071">MNPSLRQLEYLVAVADTGGLTAAADSCHVSQSAVSLALASLERTLGVQLILRGPGRTTALTDAGRQVVGEARAVLTSVAELGTAARDFGHDLAGRLNLGCYTPLAPLHVPAALATFRAQHPEVEVTFVEGTLPDLQRLLLEGRCDLAVLYRQDLVPGIAVDKLYDQPPSVLLPPDHPQARRKTVSLRALADEPFILLDVPPSERYFRDVFAAVGLPMPVAHRTTSFELARALVARGLGYTLSVQRPPLELSVEGTPFAVRPLRERVPTTPVVLARAEGARLTRRAETFRTFCREFFRVYSVIPRGSRPRSSAST</sequence>
<evidence type="ECO:0000313" key="7">
    <source>
        <dbReference type="EMBL" id="PKV97541.1"/>
    </source>
</evidence>
<reference evidence="6 9" key="2">
    <citation type="submission" date="2020-08" db="EMBL/GenBank/DDBJ databases">
        <title>Amycolatopsis echigonensis JCM 21831.</title>
        <authorList>
            <person name="Tedsree N."/>
            <person name="Kuncharoen N."/>
            <person name="Likhitwitayawuid K."/>
            <person name="Tanasupawat S."/>
        </authorList>
    </citation>
    <scope>NUCLEOTIDE SEQUENCE [LARGE SCALE GENOMIC DNA]</scope>
    <source>
        <strain evidence="6 9">JCM 21831</strain>
    </source>
</reference>
<evidence type="ECO:0000313" key="6">
    <source>
        <dbReference type="EMBL" id="MBB2497757.1"/>
    </source>
</evidence>
<dbReference type="Pfam" id="PF00126">
    <property type="entry name" value="HTH_1"/>
    <property type="match status" value="1"/>
</dbReference>
<dbReference type="Pfam" id="PF03466">
    <property type="entry name" value="LysR_substrate"/>
    <property type="match status" value="1"/>
</dbReference>
<dbReference type="InterPro" id="IPR000847">
    <property type="entry name" value="LysR_HTH_N"/>
</dbReference>
<dbReference type="InterPro" id="IPR036388">
    <property type="entry name" value="WH-like_DNA-bd_sf"/>
</dbReference>
<keyword evidence="3 7" id="KW-0238">DNA-binding</keyword>
<dbReference type="GO" id="GO:0003700">
    <property type="term" value="F:DNA-binding transcription factor activity"/>
    <property type="evidence" value="ECO:0007669"/>
    <property type="project" value="InterPro"/>
</dbReference>
<dbReference type="Proteomes" id="UP000550260">
    <property type="component" value="Unassembled WGS sequence"/>
</dbReference>
<keyword evidence="8" id="KW-1185">Reference proteome</keyword>
<organism evidence="7 8">
    <name type="scientific">Amycolatopsis echigonensis</name>
    <dbReference type="NCBI Taxonomy" id="2576905"/>
    <lineage>
        <taxon>Bacteria</taxon>
        <taxon>Bacillati</taxon>
        <taxon>Actinomycetota</taxon>
        <taxon>Actinomycetes</taxon>
        <taxon>Pseudonocardiales</taxon>
        <taxon>Pseudonocardiaceae</taxon>
        <taxon>Amycolatopsis</taxon>
    </lineage>
</organism>
<dbReference type="InterPro" id="IPR050950">
    <property type="entry name" value="HTH-type_LysR_regulators"/>
</dbReference>
<protein>
    <submittedName>
        <fullName evidence="7">DNA-binding transcriptional LysR family regulator</fullName>
    </submittedName>
    <submittedName>
        <fullName evidence="6">LysR family transcriptional regulator</fullName>
    </submittedName>
</protein>
<name>A0A2N3WUJ5_9PSEU</name>
<dbReference type="EMBL" id="JACJHR010000001">
    <property type="protein sequence ID" value="MBB2497757.1"/>
    <property type="molecule type" value="Genomic_DNA"/>
</dbReference>
<dbReference type="PANTHER" id="PTHR30419">
    <property type="entry name" value="HTH-TYPE TRANSCRIPTIONAL REGULATOR YBHD"/>
    <property type="match status" value="1"/>
</dbReference>
<accession>A0A8E1T3M7</accession>
<dbReference type="SUPFAM" id="SSF53850">
    <property type="entry name" value="Periplasmic binding protein-like II"/>
    <property type="match status" value="1"/>
</dbReference>
<evidence type="ECO:0000259" key="5">
    <source>
        <dbReference type="PROSITE" id="PS50931"/>
    </source>
</evidence>
<gene>
    <name evidence="7" type="ORF">ATK30_8524</name>
    <name evidence="6" type="ORF">H5411_01215</name>
</gene>
<dbReference type="GO" id="GO:0005829">
    <property type="term" value="C:cytosol"/>
    <property type="evidence" value="ECO:0007669"/>
    <property type="project" value="TreeGrafter"/>
</dbReference>
<evidence type="ECO:0000256" key="2">
    <source>
        <dbReference type="ARBA" id="ARBA00023015"/>
    </source>
</evidence>
<dbReference type="InterPro" id="IPR036390">
    <property type="entry name" value="WH_DNA-bd_sf"/>
</dbReference>
<dbReference type="PRINTS" id="PR00039">
    <property type="entry name" value="HTHLYSR"/>
</dbReference>
<proteinExistence type="inferred from homology"/>
<feature type="domain" description="HTH lysR-type" evidence="5">
    <location>
        <begin position="3"/>
        <end position="60"/>
    </location>
</feature>
<evidence type="ECO:0000256" key="3">
    <source>
        <dbReference type="ARBA" id="ARBA00023125"/>
    </source>
</evidence>
<dbReference type="SUPFAM" id="SSF46785">
    <property type="entry name" value="Winged helix' DNA-binding domain"/>
    <property type="match status" value="1"/>
</dbReference>
<accession>A0A2N3WUJ5</accession>
<keyword evidence="2" id="KW-0805">Transcription regulation</keyword>
<dbReference type="OrthoDB" id="3461141at2"/>
<evidence type="ECO:0000256" key="4">
    <source>
        <dbReference type="ARBA" id="ARBA00023163"/>
    </source>
</evidence>
<dbReference type="RefSeq" id="WP_101440248.1">
    <property type="nucleotide sequence ID" value="NZ_JACJHR010000001.1"/>
</dbReference>
<dbReference type="Gene3D" id="3.40.190.10">
    <property type="entry name" value="Periplasmic binding protein-like II"/>
    <property type="match status" value="2"/>
</dbReference>
<keyword evidence="4" id="KW-0804">Transcription</keyword>
<dbReference type="InterPro" id="IPR005119">
    <property type="entry name" value="LysR_subst-bd"/>
</dbReference>
<dbReference type="Gene3D" id="1.10.10.10">
    <property type="entry name" value="Winged helix-like DNA-binding domain superfamily/Winged helix DNA-binding domain"/>
    <property type="match status" value="1"/>
</dbReference>
<comment type="caution">
    <text evidence="7">The sequence shown here is derived from an EMBL/GenBank/DDBJ whole genome shotgun (WGS) entry which is preliminary data.</text>
</comment>
<comment type="similarity">
    <text evidence="1">Belongs to the LysR transcriptional regulatory family.</text>
</comment>